<dbReference type="Gene3D" id="3.30.420.40">
    <property type="match status" value="2"/>
</dbReference>
<dbReference type="InterPro" id="IPR018484">
    <property type="entry name" value="FGGY_N"/>
</dbReference>
<dbReference type="PANTHER" id="PTHR43095">
    <property type="entry name" value="SUGAR KINASE"/>
    <property type="match status" value="1"/>
</dbReference>
<comment type="caution">
    <text evidence="6">The sequence shown here is derived from an EMBL/GenBank/DDBJ whole genome shotgun (WGS) entry which is preliminary data.</text>
</comment>
<reference evidence="6" key="1">
    <citation type="submission" date="2020-10" db="EMBL/GenBank/DDBJ databases">
        <authorList>
            <person name="Gilroy R."/>
        </authorList>
    </citation>
    <scope>NUCLEOTIDE SEQUENCE</scope>
    <source>
        <strain evidence="6">18911</strain>
    </source>
</reference>
<evidence type="ECO:0000256" key="1">
    <source>
        <dbReference type="ARBA" id="ARBA00009156"/>
    </source>
</evidence>
<evidence type="ECO:0000256" key="3">
    <source>
        <dbReference type="ARBA" id="ARBA00022777"/>
    </source>
</evidence>
<dbReference type="GO" id="GO:0005975">
    <property type="term" value="P:carbohydrate metabolic process"/>
    <property type="evidence" value="ECO:0007669"/>
    <property type="project" value="InterPro"/>
</dbReference>
<feature type="domain" description="Carbohydrate kinase FGGY N-terminal" evidence="4">
    <location>
        <begin position="4"/>
        <end position="256"/>
    </location>
</feature>
<dbReference type="InterPro" id="IPR050406">
    <property type="entry name" value="FGGY_Carb_Kinase"/>
</dbReference>
<reference evidence="6" key="2">
    <citation type="journal article" date="2021" name="PeerJ">
        <title>Extensive microbial diversity within the chicken gut microbiome revealed by metagenomics and culture.</title>
        <authorList>
            <person name="Gilroy R."/>
            <person name="Ravi A."/>
            <person name="Getino M."/>
            <person name="Pursley I."/>
            <person name="Horton D.L."/>
            <person name="Alikhan N.F."/>
            <person name="Baker D."/>
            <person name="Gharbi K."/>
            <person name="Hall N."/>
            <person name="Watson M."/>
            <person name="Adriaenssens E.M."/>
            <person name="Foster-Nyarko E."/>
            <person name="Jarju S."/>
            <person name="Secka A."/>
            <person name="Antonio M."/>
            <person name="Oren A."/>
            <person name="Chaudhuri R.R."/>
            <person name="La Ragione R."/>
            <person name="Hildebrand F."/>
            <person name="Pallen M.J."/>
        </authorList>
    </citation>
    <scope>NUCLEOTIDE SEQUENCE</scope>
    <source>
        <strain evidence="6">18911</strain>
    </source>
</reference>
<dbReference type="EMBL" id="DVNF01000182">
    <property type="protein sequence ID" value="HIU60972.1"/>
    <property type="molecule type" value="Genomic_DNA"/>
</dbReference>
<keyword evidence="3 6" id="KW-0418">Kinase</keyword>
<protein>
    <submittedName>
        <fullName evidence="6">FGGY-family carbohydrate kinase</fullName>
    </submittedName>
</protein>
<dbReference type="SUPFAM" id="SSF53067">
    <property type="entry name" value="Actin-like ATPase domain"/>
    <property type="match status" value="2"/>
</dbReference>
<feature type="domain" description="Carbohydrate kinase FGGY C-terminal" evidence="5">
    <location>
        <begin position="272"/>
        <end position="475"/>
    </location>
</feature>
<comment type="similarity">
    <text evidence="1">Belongs to the FGGY kinase family.</text>
</comment>
<dbReference type="InterPro" id="IPR018485">
    <property type="entry name" value="FGGY_C"/>
</dbReference>
<dbReference type="Pfam" id="PF02782">
    <property type="entry name" value="FGGY_C"/>
    <property type="match status" value="1"/>
</dbReference>
<accession>A0A9D1MIZ3</accession>
<proteinExistence type="inferred from homology"/>
<dbReference type="PANTHER" id="PTHR43095:SF5">
    <property type="entry name" value="XYLULOSE KINASE"/>
    <property type="match status" value="1"/>
</dbReference>
<sequence length="529" mass="57529">MPNYIITYDVGTTGVKTCLFDVGETIKLLDAATKGYGLYVLEGGGAEQDPKEWWAAMCETTATLLKDTGVKPEEILGISFCSQMQGLVLVDKDGEPVRRAMSYMDQRAVEEIKKGIAYGFKIAGANIFKLLKSLYYTGAVAASVKDPVWKYKWVEAHEPEVFKRVYKWLDVKEYLIAKCTGRMVMTGDSAFGTLMLNVHNGQWAWPIVKMLGVNPDHLPEIVGSTDCVGGITKQAATELGLVEGIKVFGGGGDASLIGVGAGATGLGDTHIYSGTSGWVGTVVDKSMVDASAMIASIVCAQKGKFVYFAEMETSGKCLEWVKNHLALDEIGIYLNKKHITEDFETKYTSLYDYMTDVADTAAAGAGGVIFTPWLHGNRCPFEDPKSRGMFFNISLETGKTELIRAVLEGVCYHKRWMLEAQDKKVKTSDTIRFVGGGALSDFTSQLLADITGRTIETVAAPQNVGAVGAAAVVAVGLGIIDSLDDLKKFIPAVKTFAPRAELKPVYDRNFEVFKSLYKCNKKAFAILNK</sequence>
<gene>
    <name evidence="6" type="ORF">IAB05_06235</name>
</gene>
<dbReference type="Proteomes" id="UP000824094">
    <property type="component" value="Unassembled WGS sequence"/>
</dbReference>
<dbReference type="GO" id="GO:0016301">
    <property type="term" value="F:kinase activity"/>
    <property type="evidence" value="ECO:0007669"/>
    <property type="project" value="UniProtKB-KW"/>
</dbReference>
<evidence type="ECO:0000256" key="2">
    <source>
        <dbReference type="ARBA" id="ARBA00022679"/>
    </source>
</evidence>
<organism evidence="6 7">
    <name type="scientific">Candidatus Stercoripulliclostridium merdigallinarum</name>
    <dbReference type="NCBI Taxonomy" id="2840951"/>
    <lineage>
        <taxon>Bacteria</taxon>
        <taxon>Bacillati</taxon>
        <taxon>Bacillota</taxon>
        <taxon>Clostridia</taxon>
        <taxon>Eubacteriales</taxon>
        <taxon>Candidatus Stercoripulliclostridium</taxon>
    </lineage>
</organism>
<dbReference type="PIRSF" id="PIRSF000538">
    <property type="entry name" value="GlpK"/>
    <property type="match status" value="1"/>
</dbReference>
<evidence type="ECO:0000259" key="5">
    <source>
        <dbReference type="Pfam" id="PF02782"/>
    </source>
</evidence>
<dbReference type="Pfam" id="PF00370">
    <property type="entry name" value="FGGY_N"/>
    <property type="match status" value="1"/>
</dbReference>
<name>A0A9D1MIZ3_9FIRM</name>
<evidence type="ECO:0000259" key="4">
    <source>
        <dbReference type="Pfam" id="PF00370"/>
    </source>
</evidence>
<dbReference type="AlphaFoldDB" id="A0A9D1MIZ3"/>
<dbReference type="InterPro" id="IPR000577">
    <property type="entry name" value="Carb_kinase_FGGY"/>
</dbReference>
<evidence type="ECO:0000313" key="6">
    <source>
        <dbReference type="EMBL" id="HIU60972.1"/>
    </source>
</evidence>
<dbReference type="InterPro" id="IPR043129">
    <property type="entry name" value="ATPase_NBD"/>
</dbReference>
<dbReference type="CDD" id="cd07805">
    <property type="entry name" value="ASKHA_NBD_FGGY_CvXK-like"/>
    <property type="match status" value="1"/>
</dbReference>
<evidence type="ECO:0000313" key="7">
    <source>
        <dbReference type="Proteomes" id="UP000824094"/>
    </source>
</evidence>
<keyword evidence="2" id="KW-0808">Transferase</keyword>